<evidence type="ECO:0000259" key="7">
    <source>
        <dbReference type="PROSITE" id="PS51007"/>
    </source>
</evidence>
<reference evidence="9" key="1">
    <citation type="journal article" date="2019" name="Int. J. Syst. Evol. Microbiol.">
        <title>The Global Catalogue of Microorganisms (GCM) 10K type strain sequencing project: providing services to taxonomists for standard genome sequencing and annotation.</title>
        <authorList>
            <consortium name="The Broad Institute Genomics Platform"/>
            <consortium name="The Broad Institute Genome Sequencing Center for Infectious Disease"/>
            <person name="Wu L."/>
            <person name="Ma J."/>
        </authorList>
    </citation>
    <scope>NUCLEOTIDE SEQUENCE [LARGE SCALE GENOMIC DNA]</scope>
    <source>
        <strain evidence="9">NBRC 15640</strain>
    </source>
</reference>
<dbReference type="PROSITE" id="PS51007">
    <property type="entry name" value="CYTC"/>
    <property type="match status" value="2"/>
</dbReference>
<dbReference type="InterPro" id="IPR036909">
    <property type="entry name" value="Cyt_c-like_dom_sf"/>
</dbReference>
<evidence type="ECO:0000256" key="2">
    <source>
        <dbReference type="ARBA" id="ARBA00022723"/>
    </source>
</evidence>
<dbReference type="InterPro" id="IPR008979">
    <property type="entry name" value="Galactose-bd-like_sf"/>
</dbReference>
<dbReference type="InterPro" id="IPR013783">
    <property type="entry name" value="Ig-like_fold"/>
</dbReference>
<dbReference type="InterPro" id="IPR035986">
    <property type="entry name" value="PKD_dom_sf"/>
</dbReference>
<dbReference type="PANTHER" id="PTHR47197:SF3">
    <property type="entry name" value="DIHYDRO-HEME D1 DEHYDROGENASE"/>
    <property type="match status" value="1"/>
</dbReference>
<evidence type="ECO:0000313" key="9">
    <source>
        <dbReference type="Proteomes" id="UP001156690"/>
    </source>
</evidence>
<feature type="domain" description="PKD" evidence="6">
    <location>
        <begin position="538"/>
        <end position="600"/>
    </location>
</feature>
<dbReference type="GO" id="GO:0009055">
    <property type="term" value="F:electron transfer activity"/>
    <property type="evidence" value="ECO:0007669"/>
    <property type="project" value="InterPro"/>
</dbReference>
<dbReference type="SUPFAM" id="SSF49299">
    <property type="entry name" value="PKD domain"/>
    <property type="match status" value="1"/>
</dbReference>
<dbReference type="EMBL" id="BSNX01000067">
    <property type="protein sequence ID" value="GLQ75264.1"/>
    <property type="molecule type" value="Genomic_DNA"/>
</dbReference>
<organism evidence="8 9">
    <name type="scientific">Vibrio penaeicida</name>
    <dbReference type="NCBI Taxonomy" id="104609"/>
    <lineage>
        <taxon>Bacteria</taxon>
        <taxon>Pseudomonadati</taxon>
        <taxon>Pseudomonadota</taxon>
        <taxon>Gammaproteobacteria</taxon>
        <taxon>Vibrionales</taxon>
        <taxon>Vibrionaceae</taxon>
        <taxon>Vibrio</taxon>
    </lineage>
</organism>
<keyword evidence="1 5" id="KW-0349">Heme</keyword>
<dbReference type="Pfam" id="PF18911">
    <property type="entry name" value="PKD_4"/>
    <property type="match status" value="1"/>
</dbReference>
<evidence type="ECO:0000256" key="3">
    <source>
        <dbReference type="ARBA" id="ARBA00022729"/>
    </source>
</evidence>
<dbReference type="RefSeq" id="WP_126608690.1">
    <property type="nucleotide sequence ID" value="NZ_AP025144.1"/>
</dbReference>
<feature type="domain" description="Cytochrome c" evidence="7">
    <location>
        <begin position="956"/>
        <end position="1081"/>
    </location>
</feature>
<evidence type="ECO:0000259" key="6">
    <source>
        <dbReference type="PROSITE" id="PS50093"/>
    </source>
</evidence>
<dbReference type="SUPFAM" id="SSF49785">
    <property type="entry name" value="Galactose-binding domain-like"/>
    <property type="match status" value="4"/>
</dbReference>
<keyword evidence="9" id="KW-1185">Reference proteome</keyword>
<dbReference type="InterPro" id="IPR013222">
    <property type="entry name" value="Glyco_hyd_98_carb-bd"/>
</dbReference>
<dbReference type="GO" id="GO:0020037">
    <property type="term" value="F:heme binding"/>
    <property type="evidence" value="ECO:0007669"/>
    <property type="project" value="InterPro"/>
</dbReference>
<dbReference type="InterPro" id="IPR038637">
    <property type="entry name" value="NPCBM_sf"/>
</dbReference>
<dbReference type="Pfam" id="PF08305">
    <property type="entry name" value="NPCBM"/>
    <property type="match status" value="4"/>
</dbReference>
<dbReference type="SUPFAM" id="SSF46626">
    <property type="entry name" value="Cytochrome c"/>
    <property type="match status" value="2"/>
</dbReference>
<sequence>MKTQGHLKRLLIATKHVQKGAVAALSSFFILNPVQANGPGLGNPNFSSNDVYTHVSPLIDDTTGFIPPDYPGRAHYGLNMLTMVNGYAVGVFAPDHGQNPGGWIALDVSDPINPVKVKQVYEPDGTNIHRTGDAIRTRDFTEAHSLGLSEGHLIVTHNSRSIEIWDWSDVNNPVRRSKLTFPDIILGGYSNIPWNVFWQAPYLYVARGTSGISIVDTTDVDNPTLVKTIPRSELGGFVVGSVLALGNELHLASREDRGGFSILNIDDPLNPELKKVVNNLPYNFYISCWDGKYANFGPRSSANNLVTYDTTTTPMALVNEHEGEYVNLYCNGQDNKLFLGNQEDVAVIDVSDKQNFVDLGKGSLNASGSDTDHGQVFPFGNMVWVGNDHGSGSGFLAHSEGRDLTPPQIIRTLPAHDDTNVSPTTRIGLALSDSVLMDSVTDLTFQVIPAGSVTPIDGTYSVNLGFVHFSPSAPLGGNQIYQVVVNGIKDFTGNAMPEVRYSFSTGNVASHNVSVSFPNTVEVGSYVNATANASPIFGGTLEYSWNLGDGTPPTPFSSSNTISHQYDKAGHWSPIVTVRESGFTSSESESLTVHYPISANPPSHSSTIVGSANRVFVVNPDNDTVSAVSAVAPFQKLWERAVMQGPKSLATAPNGNIWVVSEKSDTIHVLSASNGSVVDIIRLNRGARPNGIAFTPDGTSALVSLYGLGELIKIDPNTRNVIGRIDIGHSARGIAITSDSNKALVTRFISLQEKADVAEIDVNSMTLVQNISLNKDTSTIDGPDRSRGIANYLNSVTISPDEKYAWLPSNKANVDRGTFKESDPNKGLTFETTVRAIVSQIDMATLNEVPARQLDIDNNAQPKAAVFSPLGDYSYVAMEGRSNIEVLDAYTGDVVSQLGGYGLAPNGLVRVGNYLFVHNFLSRSVSVWDVNALETIQGDARHIAEVDVVATEKLSPRTLAGKQLFHDAANPRMNKDGYLSCASCHADGGSDGRNWDFTDRGEGVRNTIPLTGRAGMNHGNVHWTANFDEIQDFENDIRFAFEGRGFIPDALFEDVKNPLGLAKSGISTDLDNLAIYVSSLTTFNKSPYRNADGTLTASAQTGRSLFVSKSCGTCHFGSNFTDNKRHDVGTIDASSGTGIGTSLNGVGFDTPTLLGLVDSAPYFHNGKAESLGDVLQSTGVHYIGNQTERNHLISYLLELEYEGLTVVPSSSEDFEYGSDLPIKSSSNGWGPIEIDQSVGGQGSNDGGTLSIGGVSFDKGFGTHANSEIVLDISGKPYDQFSSFIGIDGGAGSSGSAIFEVWVDGDLKYRSTVLRGGDPIEFVVVPLSVTAEEIKLIATDAGDGIGFDHTNWADVKLRLNTPSYVFASDLNEESATNGWGPLEKDMSVGWTELGDGDVLSVGGTRYARGLGAHANSSIVYDISEYDFEEFSAVIGIDDKAGNRGSVVYKVFVDGVLSYESGVVRGSDDGIRISVPLYDLNNEVRLEATDAGDGNGYDHANWADAKFRVRQVRHVYAGDLQATESINGWGPVEKDMNVGQQALGDGQPMYIDGEYFAKGLGAHANSRITYDLTSQPFSAFSATVGVDDGTGNAGSVVFKVLVDGNVRFDSGLVRGSDESLEVFVPIGDQDTNIELIVEDGGDGNGYDWADWGNAKFVLSDRTYSYASDLAEVSSTNGWGPIEKDMNVGQQAQGDGQPISVGGVQYPKGLGLHADSEVVYSLTGTNFDRFSAVVGVDDGTGTGGSVIFQVFVDDELRYQSAILTGGSVPENVDIPISPESSVIRLVSGSGGDGIGYDWADWADAKFRHAQ</sequence>
<dbReference type="SMART" id="SM00776">
    <property type="entry name" value="NPCBM"/>
    <property type="match status" value="4"/>
</dbReference>
<keyword evidence="2 5" id="KW-0479">Metal-binding</keyword>
<name>A0AAV5NXI3_9VIBR</name>
<dbReference type="Gene3D" id="2.60.40.1220">
    <property type="match status" value="1"/>
</dbReference>
<protein>
    <recommendedName>
        <fullName evidence="10">PKD domain-containing protein</fullName>
    </recommendedName>
</protein>
<dbReference type="Gene3D" id="2.130.10.10">
    <property type="entry name" value="YVTN repeat-like/Quinoprotein amine dehydrogenase"/>
    <property type="match status" value="2"/>
</dbReference>
<proteinExistence type="predicted"/>
<dbReference type="Gene3D" id="2.60.120.1060">
    <property type="entry name" value="NPCBM/NEW2 domain"/>
    <property type="match status" value="4"/>
</dbReference>
<evidence type="ECO:0000313" key="8">
    <source>
        <dbReference type="EMBL" id="GLQ75264.1"/>
    </source>
</evidence>
<dbReference type="PROSITE" id="PS50093">
    <property type="entry name" value="PKD"/>
    <property type="match status" value="1"/>
</dbReference>
<comment type="caution">
    <text evidence="8">The sequence shown here is derived from an EMBL/GenBank/DDBJ whole genome shotgun (WGS) entry which is preliminary data.</text>
</comment>
<feature type="domain" description="Cytochrome c" evidence="7">
    <location>
        <begin position="1097"/>
        <end position="1200"/>
    </location>
</feature>
<dbReference type="InterPro" id="IPR009056">
    <property type="entry name" value="Cyt_c-like_dom"/>
</dbReference>
<dbReference type="Proteomes" id="UP001156690">
    <property type="component" value="Unassembled WGS sequence"/>
</dbReference>
<dbReference type="InterPro" id="IPR011048">
    <property type="entry name" value="Haem_d1_sf"/>
</dbReference>
<dbReference type="SUPFAM" id="SSF101908">
    <property type="entry name" value="Putative isomerase YbhE"/>
    <property type="match status" value="1"/>
</dbReference>
<evidence type="ECO:0000256" key="1">
    <source>
        <dbReference type="ARBA" id="ARBA00022617"/>
    </source>
</evidence>
<dbReference type="GO" id="GO:0046872">
    <property type="term" value="F:metal ion binding"/>
    <property type="evidence" value="ECO:0007669"/>
    <property type="project" value="UniProtKB-KW"/>
</dbReference>
<accession>A0AAV5NXI3</accession>
<dbReference type="InterPro" id="IPR014755">
    <property type="entry name" value="Cu-Rt/internalin_Ig-like"/>
</dbReference>
<keyword evidence="3" id="KW-0732">Signal</keyword>
<dbReference type="Pfam" id="PF13205">
    <property type="entry name" value="Big_5"/>
    <property type="match status" value="1"/>
</dbReference>
<dbReference type="InterPro" id="IPR032812">
    <property type="entry name" value="SbsA_Ig"/>
</dbReference>
<dbReference type="InterPro" id="IPR015943">
    <property type="entry name" value="WD40/YVTN_repeat-like_dom_sf"/>
</dbReference>
<keyword evidence="4 5" id="KW-0408">Iron</keyword>
<dbReference type="CDD" id="cd00146">
    <property type="entry name" value="PKD"/>
    <property type="match status" value="1"/>
</dbReference>
<dbReference type="InterPro" id="IPR000601">
    <property type="entry name" value="PKD_dom"/>
</dbReference>
<gene>
    <name evidence="8" type="ORF">GCM10007932_46260</name>
</gene>
<dbReference type="PANTHER" id="PTHR47197">
    <property type="entry name" value="PROTEIN NIRF"/>
    <property type="match status" value="1"/>
</dbReference>
<dbReference type="Gene3D" id="2.60.40.10">
    <property type="entry name" value="Immunoglobulins"/>
    <property type="match status" value="1"/>
</dbReference>
<evidence type="ECO:0008006" key="10">
    <source>
        <dbReference type="Google" id="ProtNLM"/>
    </source>
</evidence>
<dbReference type="SUPFAM" id="SSF51004">
    <property type="entry name" value="C-terminal (heme d1) domain of cytochrome cd1-nitrite reductase"/>
    <property type="match status" value="1"/>
</dbReference>
<dbReference type="Gene3D" id="1.10.760.10">
    <property type="entry name" value="Cytochrome c-like domain"/>
    <property type="match status" value="2"/>
</dbReference>
<evidence type="ECO:0000256" key="5">
    <source>
        <dbReference type="PROSITE-ProRule" id="PRU00433"/>
    </source>
</evidence>
<evidence type="ECO:0000256" key="4">
    <source>
        <dbReference type="ARBA" id="ARBA00023004"/>
    </source>
</evidence>
<dbReference type="InterPro" id="IPR051200">
    <property type="entry name" value="Host-pathogen_enzymatic-act"/>
</dbReference>